<comment type="function">
    <text evidence="2">Antitoxin component of a type II toxin-antitoxin (TA) system.</text>
</comment>
<sequence length="98" mass="11006">MNHGISIRPSKDIRTNYAQISALTRQNPVAITVNGKEDTVLLSHEEYQEQLLRISELEAKLSMYAHLAQAMDDIRLGRVQSADAVFDELLGELEAPQE</sequence>
<dbReference type="Pfam" id="PF02604">
    <property type="entry name" value="PhdYeFM_antitox"/>
    <property type="match status" value="1"/>
</dbReference>
<comment type="similarity">
    <text evidence="1 2">Belongs to the phD/YefM antitoxin family.</text>
</comment>
<dbReference type="EMBL" id="JBBMFF010000254">
    <property type="protein sequence ID" value="MEQ2511977.1"/>
    <property type="molecule type" value="Genomic_DNA"/>
</dbReference>
<dbReference type="RefSeq" id="WP_349136680.1">
    <property type="nucleotide sequence ID" value="NZ_JBBMFF010000254.1"/>
</dbReference>
<evidence type="ECO:0000313" key="3">
    <source>
        <dbReference type="EMBL" id="MEQ2511977.1"/>
    </source>
</evidence>
<reference evidence="3 4" key="1">
    <citation type="submission" date="2024-03" db="EMBL/GenBank/DDBJ databases">
        <title>Human intestinal bacterial collection.</title>
        <authorList>
            <person name="Pauvert C."/>
            <person name="Hitch T.C.A."/>
            <person name="Clavel T."/>
        </authorList>
    </citation>
    <scope>NUCLEOTIDE SEQUENCE [LARGE SCALE GENOMIC DNA]</scope>
    <source>
        <strain evidence="3 4">CLA-AA-H192</strain>
    </source>
</reference>
<accession>A0ABV1G977</accession>
<evidence type="ECO:0000256" key="2">
    <source>
        <dbReference type="RuleBase" id="RU362080"/>
    </source>
</evidence>
<dbReference type="Proteomes" id="UP001491552">
    <property type="component" value="Unassembled WGS sequence"/>
</dbReference>
<proteinExistence type="inferred from homology"/>
<protein>
    <recommendedName>
        <fullName evidence="2">Antitoxin</fullName>
    </recommendedName>
</protein>
<name>A0ABV1G977_9FIRM</name>
<dbReference type="SUPFAM" id="SSF143120">
    <property type="entry name" value="YefM-like"/>
    <property type="match status" value="1"/>
</dbReference>
<dbReference type="InterPro" id="IPR006442">
    <property type="entry name" value="Antitoxin_Phd/YefM"/>
</dbReference>
<dbReference type="InterPro" id="IPR036165">
    <property type="entry name" value="YefM-like_sf"/>
</dbReference>
<organism evidence="3 4">
    <name type="scientific">Faecousia intestinalis</name>
    <dbReference type="NCBI Taxonomy" id="3133167"/>
    <lineage>
        <taxon>Bacteria</taxon>
        <taxon>Bacillati</taxon>
        <taxon>Bacillota</taxon>
        <taxon>Clostridia</taxon>
        <taxon>Eubacteriales</taxon>
        <taxon>Oscillospiraceae</taxon>
        <taxon>Faecousia</taxon>
    </lineage>
</organism>
<keyword evidence="4" id="KW-1185">Reference proteome</keyword>
<evidence type="ECO:0000256" key="1">
    <source>
        <dbReference type="ARBA" id="ARBA00009981"/>
    </source>
</evidence>
<comment type="caution">
    <text evidence="3">The sequence shown here is derived from an EMBL/GenBank/DDBJ whole genome shotgun (WGS) entry which is preliminary data.</text>
</comment>
<evidence type="ECO:0000313" key="4">
    <source>
        <dbReference type="Proteomes" id="UP001491552"/>
    </source>
</evidence>
<gene>
    <name evidence="3" type="ORF">WMO66_12120</name>
</gene>